<feature type="transmembrane region" description="Helical" evidence="6">
    <location>
        <begin position="7"/>
        <end position="27"/>
    </location>
</feature>
<keyword evidence="3 6" id="KW-0812">Transmembrane</keyword>
<evidence type="ECO:0000256" key="4">
    <source>
        <dbReference type="ARBA" id="ARBA00022989"/>
    </source>
</evidence>
<dbReference type="GO" id="GO:0016740">
    <property type="term" value="F:transferase activity"/>
    <property type="evidence" value="ECO:0007669"/>
    <property type="project" value="UniProtKB-KW"/>
</dbReference>
<evidence type="ECO:0000259" key="7">
    <source>
        <dbReference type="Pfam" id="PF13632"/>
    </source>
</evidence>
<protein>
    <submittedName>
        <fullName evidence="8">Glycosyltransferase, catalytic subunit of cellulose synthase and poly-beta-1,6-N-acetylglucosamine synthase</fullName>
    </submittedName>
</protein>
<dbReference type="OrthoDB" id="5291101at2"/>
<dbReference type="EMBL" id="FOYP01000001">
    <property type="protein sequence ID" value="SFR42948.1"/>
    <property type="molecule type" value="Genomic_DNA"/>
</dbReference>
<feature type="transmembrane region" description="Helical" evidence="6">
    <location>
        <begin position="458"/>
        <end position="478"/>
    </location>
</feature>
<reference evidence="9" key="1">
    <citation type="submission" date="2016-10" db="EMBL/GenBank/DDBJ databases">
        <authorList>
            <person name="Varghese N."/>
            <person name="Submissions S."/>
        </authorList>
    </citation>
    <scope>NUCLEOTIDE SEQUENCE [LARGE SCALE GENOMIC DNA]</scope>
    <source>
        <strain evidence="9">DSM 26879</strain>
    </source>
</reference>
<dbReference type="SUPFAM" id="SSF53448">
    <property type="entry name" value="Nucleotide-diphospho-sugar transferases"/>
    <property type="match status" value="1"/>
</dbReference>
<comment type="subcellular location">
    <subcellularLocation>
        <location evidence="1">Golgi apparatus membrane</location>
        <topology evidence="1">Multi-pass membrane protein</topology>
    </subcellularLocation>
</comment>
<feature type="transmembrane region" description="Helical" evidence="6">
    <location>
        <begin position="312"/>
        <end position="333"/>
    </location>
</feature>
<accession>A0A1I6GLA0</accession>
<name>A0A1I6GLA0_9RHOB</name>
<keyword evidence="9" id="KW-1185">Reference proteome</keyword>
<feature type="transmembrane region" description="Helical" evidence="6">
    <location>
        <begin position="340"/>
        <end position="360"/>
    </location>
</feature>
<evidence type="ECO:0000313" key="8">
    <source>
        <dbReference type="EMBL" id="SFR42948.1"/>
    </source>
</evidence>
<dbReference type="PANTHER" id="PTHR32044:SF80">
    <property type="entry name" value="XYLOGLUCAN GLYCOSYLTRANSFERASE 2-RELATED"/>
    <property type="match status" value="1"/>
</dbReference>
<evidence type="ECO:0000256" key="2">
    <source>
        <dbReference type="ARBA" id="ARBA00022679"/>
    </source>
</evidence>
<proteinExistence type="predicted"/>
<feature type="transmembrane region" description="Helical" evidence="6">
    <location>
        <begin position="431"/>
        <end position="452"/>
    </location>
</feature>
<evidence type="ECO:0000256" key="1">
    <source>
        <dbReference type="ARBA" id="ARBA00004653"/>
    </source>
</evidence>
<dbReference type="InterPro" id="IPR001173">
    <property type="entry name" value="Glyco_trans_2-like"/>
</dbReference>
<keyword evidence="5 6" id="KW-0472">Membrane</keyword>
<dbReference type="PANTHER" id="PTHR32044">
    <property type="entry name" value="GLUCOMANNAN 4-BETA-MANNOSYLTRANSFERASE 9"/>
    <property type="match status" value="1"/>
</dbReference>
<sequence length="493" mass="54730">MIIIISTVSLGIAVFALLELRIILGYWTRVHPHKQPDCAADYDNLDVDNLPTVLIQLPIYNEPSVAAALVQAIDALRYPRDKLSVQLLDDSTDETTRIIESCLAEVDPSGSLFTHITRADRVGFKAGALQVGLDQSDAEFVAIFDADFLPPANFLLQAFAPGSPLENPDIAFLQGRWTFYNQHQNILTRVQSILIDRHFYIQKPFQKSGPLTLHFNGSGGIWRRSAIAQAGGWSSDTLCEDLDLTYRCALMGHFGAYDQSLECPSEIPPNLQAFKMQQRRWAKGSAQCARKLMTRVLKSPALASRIDDVHMLLGYLIHPLLFVFVMIWPWVVFSGVDDHVLLPLQTTLVLGNFAALFGFWSTYRLRAKENTTWKDALIEVPVALALAVTLMVNNTVAFCAGLLSDNGTFERTPKQGGALGNTLSHHMATHWVIWIEAVVGIYGIATGVMLFADGHYIWGQPSLFMGLALFGLLLVQLGPIAKQRWRQKAVIVS</sequence>
<organism evidence="8 9">
    <name type="scientific">Yoonia tamlensis</name>
    <dbReference type="NCBI Taxonomy" id="390270"/>
    <lineage>
        <taxon>Bacteria</taxon>
        <taxon>Pseudomonadati</taxon>
        <taxon>Pseudomonadota</taxon>
        <taxon>Alphaproteobacteria</taxon>
        <taxon>Rhodobacterales</taxon>
        <taxon>Paracoccaceae</taxon>
        <taxon>Yoonia</taxon>
    </lineage>
</organism>
<evidence type="ECO:0000256" key="3">
    <source>
        <dbReference type="ARBA" id="ARBA00022692"/>
    </source>
</evidence>
<dbReference type="Pfam" id="PF13632">
    <property type="entry name" value="Glyco_trans_2_3"/>
    <property type="match status" value="1"/>
</dbReference>
<feature type="transmembrane region" description="Helical" evidence="6">
    <location>
        <begin position="380"/>
        <end position="403"/>
    </location>
</feature>
<evidence type="ECO:0000256" key="6">
    <source>
        <dbReference type="SAM" id="Phobius"/>
    </source>
</evidence>
<dbReference type="RefSeq" id="WP_090199212.1">
    <property type="nucleotide sequence ID" value="NZ_FOYP01000001.1"/>
</dbReference>
<keyword evidence="2 8" id="KW-0808">Transferase</keyword>
<dbReference type="Proteomes" id="UP000199478">
    <property type="component" value="Unassembled WGS sequence"/>
</dbReference>
<feature type="domain" description="Glycosyltransferase 2-like" evidence="7">
    <location>
        <begin position="141"/>
        <end position="344"/>
    </location>
</feature>
<evidence type="ECO:0000256" key="5">
    <source>
        <dbReference type="ARBA" id="ARBA00023136"/>
    </source>
</evidence>
<dbReference type="Gene3D" id="3.90.550.10">
    <property type="entry name" value="Spore Coat Polysaccharide Biosynthesis Protein SpsA, Chain A"/>
    <property type="match status" value="1"/>
</dbReference>
<dbReference type="STRING" id="390270.SAMN04488005_1842"/>
<dbReference type="AlphaFoldDB" id="A0A1I6GLA0"/>
<dbReference type="InterPro" id="IPR029044">
    <property type="entry name" value="Nucleotide-diphossugar_trans"/>
</dbReference>
<gene>
    <name evidence="8" type="ORF">SAMN04488005_1842</name>
</gene>
<evidence type="ECO:0000313" key="9">
    <source>
        <dbReference type="Proteomes" id="UP000199478"/>
    </source>
</evidence>
<keyword evidence="4 6" id="KW-1133">Transmembrane helix</keyword>